<dbReference type="EMBL" id="WWCU01000003">
    <property type="protein sequence ID" value="MYN06459.1"/>
    <property type="molecule type" value="Genomic_DNA"/>
</dbReference>
<evidence type="ECO:0000313" key="4">
    <source>
        <dbReference type="EMBL" id="MYN06459.1"/>
    </source>
</evidence>
<feature type="chain" id="PRO_5030696297" evidence="2">
    <location>
        <begin position="26"/>
        <end position="678"/>
    </location>
</feature>
<organism evidence="4 5">
    <name type="scientific">Pseudoduganella aquatica</name>
    <dbReference type="NCBI Taxonomy" id="2660641"/>
    <lineage>
        <taxon>Bacteria</taxon>
        <taxon>Pseudomonadati</taxon>
        <taxon>Pseudomonadota</taxon>
        <taxon>Betaproteobacteria</taxon>
        <taxon>Burkholderiales</taxon>
        <taxon>Oxalobacteraceae</taxon>
        <taxon>Telluria group</taxon>
        <taxon>Pseudoduganella</taxon>
    </lineage>
</organism>
<dbReference type="SUPFAM" id="SSF69304">
    <property type="entry name" value="Tricorn protease N-terminal domain"/>
    <property type="match status" value="1"/>
</dbReference>
<reference evidence="4 5" key="1">
    <citation type="submission" date="2019-12" db="EMBL/GenBank/DDBJ databases">
        <title>Novel species isolated from a subtropical stream in China.</title>
        <authorList>
            <person name="Lu H."/>
        </authorList>
    </citation>
    <scope>NUCLEOTIDE SEQUENCE [LARGE SCALE GENOMIC DNA]</scope>
    <source>
        <strain evidence="4 5">FT127W</strain>
    </source>
</reference>
<keyword evidence="5" id="KW-1185">Reference proteome</keyword>
<dbReference type="Pfam" id="PF00326">
    <property type="entry name" value="Peptidase_S9"/>
    <property type="match status" value="1"/>
</dbReference>
<dbReference type="InterPro" id="IPR029058">
    <property type="entry name" value="AB_hydrolase_fold"/>
</dbReference>
<keyword evidence="2" id="KW-0732">Signal</keyword>
<gene>
    <name evidence="4" type="ORF">GTP77_03830</name>
</gene>
<evidence type="ECO:0000256" key="1">
    <source>
        <dbReference type="ARBA" id="ARBA00022801"/>
    </source>
</evidence>
<dbReference type="RefSeq" id="WP_161070850.1">
    <property type="nucleotide sequence ID" value="NZ_WWCU01000003.1"/>
</dbReference>
<proteinExistence type="predicted"/>
<dbReference type="GO" id="GO:0004252">
    <property type="term" value="F:serine-type endopeptidase activity"/>
    <property type="evidence" value="ECO:0007669"/>
    <property type="project" value="TreeGrafter"/>
</dbReference>
<evidence type="ECO:0000313" key="5">
    <source>
        <dbReference type="Proteomes" id="UP000450676"/>
    </source>
</evidence>
<keyword evidence="1" id="KW-0378">Hydrolase</keyword>
<dbReference type="Proteomes" id="UP000450676">
    <property type="component" value="Unassembled WGS sequence"/>
</dbReference>
<dbReference type="InterPro" id="IPR001375">
    <property type="entry name" value="Peptidase_S9_cat"/>
</dbReference>
<dbReference type="GO" id="GO:0006508">
    <property type="term" value="P:proteolysis"/>
    <property type="evidence" value="ECO:0007669"/>
    <property type="project" value="InterPro"/>
</dbReference>
<sequence>MHGLQRMIASAVALLAALAHPGAHAADAAPAATPATTPAALPPVQDFFSNPQFSTVQLSPSGRYLAAKLTSPNGRERLAVVDLSNNSALSVASFHDTDVGQFAWVNDERLLLDTVDMQVGVGDARYGPGLYAVNRDGSQFRQLASRRGDAHAVQSQRLLPWHTYMLGQRGTQDSDQVYVLSRKITGPGQMEYADLLQLNTKTGYSTTLKRPGDTHDWLLDSKGEPRLATVVENGRSSVHYRDPATGAWRELGSFGQFTGGKGSFRPLAFAPDGTLYVVTSAYRDKSAVHSYDLATGKINPQPLVELEHYDFSGRLIMSQDKLLGVRYLADAQGTRWLDPAMQAIQQEVDKLLPNTLNLLTPPSRPETPNLLVESYSDVQPRVFMLYNSANRQLSKIGASRPQIRPGQMGKQDLVTYAARDGLQIPAWLTLPHGKDKNLPMVVLVHGGPFVRGGQWGWRPDVQFLASRGYAVLEPEYRGSTGFGEAHFKAGWKQWGLKMQDDIADGTRWAIAQGIADGKRICIAGASYGGYATLMGLVNNPELYQCGVEWAGVTDIKLMYTGHWSFQSDLPDAWKQYGMPHLIGDPEKDAEQLKATSPLEQAARIRQPLLLAYGGSDMRMPLYHGKKFRDAVQKTNRQVEWVEYEEEGHGWVLQKNRYDFWTRVEGFLNKHIGSSQGEK</sequence>
<dbReference type="AlphaFoldDB" id="A0A7X4KJV2"/>
<name>A0A7X4KJV2_9BURK</name>
<dbReference type="PANTHER" id="PTHR42776:SF27">
    <property type="entry name" value="DIPEPTIDYL PEPTIDASE FAMILY MEMBER 6"/>
    <property type="match status" value="1"/>
</dbReference>
<evidence type="ECO:0000259" key="3">
    <source>
        <dbReference type="Pfam" id="PF00326"/>
    </source>
</evidence>
<dbReference type="PANTHER" id="PTHR42776">
    <property type="entry name" value="SERINE PEPTIDASE S9 FAMILY MEMBER"/>
    <property type="match status" value="1"/>
</dbReference>
<feature type="signal peptide" evidence="2">
    <location>
        <begin position="1"/>
        <end position="25"/>
    </location>
</feature>
<protein>
    <submittedName>
        <fullName evidence="4">Prolyl oligopeptidase family serine peptidase</fullName>
    </submittedName>
</protein>
<feature type="domain" description="Peptidase S9 prolyl oligopeptidase catalytic" evidence="3">
    <location>
        <begin position="460"/>
        <end position="673"/>
    </location>
</feature>
<accession>A0A7X4KJV2</accession>
<evidence type="ECO:0000256" key="2">
    <source>
        <dbReference type="SAM" id="SignalP"/>
    </source>
</evidence>
<dbReference type="SUPFAM" id="SSF53474">
    <property type="entry name" value="alpha/beta-Hydrolases"/>
    <property type="match status" value="1"/>
</dbReference>
<comment type="caution">
    <text evidence="4">The sequence shown here is derived from an EMBL/GenBank/DDBJ whole genome shotgun (WGS) entry which is preliminary data.</text>
</comment>
<dbReference type="Gene3D" id="3.40.50.1820">
    <property type="entry name" value="alpha/beta hydrolase"/>
    <property type="match status" value="1"/>
</dbReference>